<evidence type="ECO:0000256" key="1">
    <source>
        <dbReference type="ARBA" id="ARBA00023015"/>
    </source>
</evidence>
<dbReference type="Gene3D" id="1.10.10.60">
    <property type="entry name" value="Homeodomain-like"/>
    <property type="match status" value="1"/>
</dbReference>
<dbReference type="InterPro" id="IPR018060">
    <property type="entry name" value="HTH_AraC"/>
</dbReference>
<proteinExistence type="predicted"/>
<gene>
    <name evidence="5" type="ORF">B1202_11195</name>
</gene>
<keyword evidence="6" id="KW-1185">Reference proteome</keyword>
<dbReference type="AlphaFoldDB" id="A0A1T1GU45"/>
<dbReference type="EMBL" id="MVKX01000007">
    <property type="protein sequence ID" value="OOV81126.1"/>
    <property type="molecule type" value="Genomic_DNA"/>
</dbReference>
<evidence type="ECO:0000256" key="2">
    <source>
        <dbReference type="ARBA" id="ARBA00023125"/>
    </source>
</evidence>
<keyword evidence="1" id="KW-0805">Transcription regulation</keyword>
<dbReference type="PROSITE" id="PS00041">
    <property type="entry name" value="HTH_ARAC_FAMILY_1"/>
    <property type="match status" value="1"/>
</dbReference>
<dbReference type="Pfam" id="PF12833">
    <property type="entry name" value="HTH_18"/>
    <property type="match status" value="1"/>
</dbReference>
<dbReference type="InterPro" id="IPR032687">
    <property type="entry name" value="AraC-type_N"/>
</dbReference>
<dbReference type="PANTHER" id="PTHR47894:SF1">
    <property type="entry name" value="HTH-TYPE TRANSCRIPTIONAL REGULATOR VQSM"/>
    <property type="match status" value="1"/>
</dbReference>
<dbReference type="PANTHER" id="PTHR47894">
    <property type="entry name" value="HTH-TYPE TRANSCRIPTIONAL REGULATOR GADX"/>
    <property type="match status" value="1"/>
</dbReference>
<reference evidence="5 6" key="1">
    <citation type="submission" date="2017-02" db="EMBL/GenBank/DDBJ databases">
        <title>Acinetobacter sp. ANC 4945, whole genome shotgun sequencing project.</title>
        <authorList>
            <person name="Radolfova-Krizova L."/>
            <person name="Al Atrouni A."/>
            <person name="Nemec A."/>
        </authorList>
    </citation>
    <scope>NUCLEOTIDE SEQUENCE [LARGE SCALE GENOMIC DNA]</scope>
    <source>
        <strain evidence="5 6">ANC 4945</strain>
    </source>
</reference>
<evidence type="ECO:0000256" key="3">
    <source>
        <dbReference type="ARBA" id="ARBA00023163"/>
    </source>
</evidence>
<keyword evidence="2" id="KW-0238">DNA-binding</keyword>
<dbReference type="PRINTS" id="PR00032">
    <property type="entry name" value="HTHARAC"/>
</dbReference>
<dbReference type="Proteomes" id="UP000191160">
    <property type="component" value="Unassembled WGS sequence"/>
</dbReference>
<dbReference type="GO" id="GO:0005829">
    <property type="term" value="C:cytosol"/>
    <property type="evidence" value="ECO:0007669"/>
    <property type="project" value="TreeGrafter"/>
</dbReference>
<dbReference type="InterPro" id="IPR020449">
    <property type="entry name" value="Tscrpt_reg_AraC-type_HTH"/>
</dbReference>
<dbReference type="InterPro" id="IPR009057">
    <property type="entry name" value="Homeodomain-like_sf"/>
</dbReference>
<evidence type="ECO:0000313" key="6">
    <source>
        <dbReference type="Proteomes" id="UP000191160"/>
    </source>
</evidence>
<dbReference type="SUPFAM" id="SSF46689">
    <property type="entry name" value="Homeodomain-like"/>
    <property type="match status" value="1"/>
</dbReference>
<dbReference type="GO" id="GO:0003700">
    <property type="term" value="F:DNA-binding transcription factor activity"/>
    <property type="evidence" value="ECO:0007669"/>
    <property type="project" value="InterPro"/>
</dbReference>
<evidence type="ECO:0000313" key="5">
    <source>
        <dbReference type="EMBL" id="OOV81126.1"/>
    </source>
</evidence>
<dbReference type="GO" id="GO:0000976">
    <property type="term" value="F:transcription cis-regulatory region binding"/>
    <property type="evidence" value="ECO:0007669"/>
    <property type="project" value="TreeGrafter"/>
</dbReference>
<accession>A0A1T1GU45</accession>
<sequence>MDFDDKSMIAPIIPVHLPAAFVRMCAARGYEISNILEDSGVKAEDLDSIDTYFSLNQIAKFVQNALILTKDPSISISFSQYIRLSHFGAFGIALMSAPTLSDVFTVCNKYSSLIDPTISFDSTIKDKTVCIRFGKQIPLGLNYYYTQEALCLSIIRILGDLLEQELPQLKIELDYEKPLYAEKFNYLNAPIRWNQKHCAISFHTKVLDQKLPGADIPAFQKALKMCEAESSLFTQQGENWLIKLKLLILQNLQRPLTAEEMAERLHLSRRTFFRKLAEYDTSYDALLSTSRAEVAKDYLLYKKTSLIELADHLGYNDVSNFTKAFKRWYGLPPKQWQQSQFLGSID</sequence>
<evidence type="ECO:0000259" key="4">
    <source>
        <dbReference type="PROSITE" id="PS01124"/>
    </source>
</evidence>
<protein>
    <recommendedName>
        <fullName evidence="4">HTH araC/xylS-type domain-containing protein</fullName>
    </recommendedName>
</protein>
<keyword evidence="3" id="KW-0804">Transcription</keyword>
<dbReference type="Pfam" id="PF12625">
    <property type="entry name" value="Arabinose_bd"/>
    <property type="match status" value="1"/>
</dbReference>
<name>A0A1T1GU45_9GAMM</name>
<comment type="caution">
    <text evidence="5">The sequence shown here is derived from an EMBL/GenBank/DDBJ whole genome shotgun (WGS) entry which is preliminary data.</text>
</comment>
<feature type="domain" description="HTH araC/xylS-type" evidence="4">
    <location>
        <begin position="242"/>
        <end position="339"/>
    </location>
</feature>
<dbReference type="InterPro" id="IPR018062">
    <property type="entry name" value="HTH_AraC-typ_CS"/>
</dbReference>
<dbReference type="RefSeq" id="WP_078190684.1">
    <property type="nucleotide sequence ID" value="NZ_JAMCOZ010000009.1"/>
</dbReference>
<dbReference type="SMART" id="SM00342">
    <property type="entry name" value="HTH_ARAC"/>
    <property type="match status" value="1"/>
</dbReference>
<organism evidence="5 6">
    <name type="scientific">Acinetobacter amyesii</name>
    <dbReference type="NCBI Taxonomy" id="2942470"/>
    <lineage>
        <taxon>Bacteria</taxon>
        <taxon>Pseudomonadati</taxon>
        <taxon>Pseudomonadota</taxon>
        <taxon>Gammaproteobacteria</taxon>
        <taxon>Moraxellales</taxon>
        <taxon>Moraxellaceae</taxon>
        <taxon>Acinetobacter</taxon>
    </lineage>
</organism>
<dbReference type="PROSITE" id="PS01124">
    <property type="entry name" value="HTH_ARAC_FAMILY_2"/>
    <property type="match status" value="1"/>
</dbReference>